<dbReference type="GO" id="GO:0005254">
    <property type="term" value="F:chloride channel activity"/>
    <property type="evidence" value="ECO:0007669"/>
    <property type="project" value="TreeGrafter"/>
</dbReference>
<organism evidence="3 4">
    <name type="scientific">Halocaridina rubra</name>
    <name type="common">Hawaiian red shrimp</name>
    <dbReference type="NCBI Taxonomy" id="373956"/>
    <lineage>
        <taxon>Eukaryota</taxon>
        <taxon>Metazoa</taxon>
        <taxon>Ecdysozoa</taxon>
        <taxon>Arthropoda</taxon>
        <taxon>Crustacea</taxon>
        <taxon>Multicrustacea</taxon>
        <taxon>Malacostraca</taxon>
        <taxon>Eumalacostraca</taxon>
        <taxon>Eucarida</taxon>
        <taxon>Decapoda</taxon>
        <taxon>Pleocyemata</taxon>
        <taxon>Caridea</taxon>
        <taxon>Atyoidea</taxon>
        <taxon>Atyidae</taxon>
        <taxon>Halocaridina</taxon>
    </lineage>
</organism>
<evidence type="ECO:0000256" key="1">
    <source>
        <dbReference type="SAM" id="MobiDB-lite"/>
    </source>
</evidence>
<gene>
    <name evidence="3" type="primary">ANO7_3</name>
    <name evidence="3" type="ORF">SK128_008949</name>
</gene>
<evidence type="ECO:0000313" key="4">
    <source>
        <dbReference type="Proteomes" id="UP001381693"/>
    </source>
</evidence>
<dbReference type="GO" id="GO:0046983">
    <property type="term" value="F:protein dimerization activity"/>
    <property type="evidence" value="ECO:0007669"/>
    <property type="project" value="InterPro"/>
</dbReference>
<feature type="non-terminal residue" evidence="3">
    <location>
        <position position="254"/>
    </location>
</feature>
<dbReference type="Pfam" id="PF16178">
    <property type="entry name" value="Anoct_dimer"/>
    <property type="match status" value="1"/>
</dbReference>
<dbReference type="InterPro" id="IPR007632">
    <property type="entry name" value="Anoctamin"/>
</dbReference>
<sequence length="254" mass="27721">MSPSSETSSTEGDDVFAVAFYRRNVVSCPATFVLPQHGGGGGDSDSWRSSGGIEPPVGRQNEEATTFFRDGRRRIDYVLVYDTSRSSLSSSSSSTRKPGEEGGETSAGGNRTASTSSKKSSKYETWRHRFMASLEKAGLHMEEEIQETGKGPTCFIKLSAPWNVLCHYAEELNMRAPLQSAGLPLVAYTAFSSAIKANLSGKSLLYLNNAYENPSTNWSEVVLKKLCLPNLMAEDVPNKPKDYSTCAFKKSKID</sequence>
<evidence type="ECO:0000313" key="3">
    <source>
        <dbReference type="EMBL" id="KAK7085086.1"/>
    </source>
</evidence>
<dbReference type="InterPro" id="IPR032394">
    <property type="entry name" value="Anoct_dimer"/>
</dbReference>
<evidence type="ECO:0000259" key="2">
    <source>
        <dbReference type="Pfam" id="PF16178"/>
    </source>
</evidence>
<keyword evidence="4" id="KW-1185">Reference proteome</keyword>
<name>A0AAN9A8Q1_HALRR</name>
<feature type="domain" description="Anoctamin dimerisation" evidence="2">
    <location>
        <begin position="67"/>
        <end position="253"/>
    </location>
</feature>
<feature type="region of interest" description="Disordered" evidence="1">
    <location>
        <begin position="87"/>
        <end position="122"/>
    </location>
</feature>
<comment type="caution">
    <text evidence="3">The sequence shown here is derived from an EMBL/GenBank/DDBJ whole genome shotgun (WGS) entry which is preliminary data.</text>
</comment>
<proteinExistence type="predicted"/>
<dbReference type="GO" id="GO:0005886">
    <property type="term" value="C:plasma membrane"/>
    <property type="evidence" value="ECO:0007669"/>
    <property type="project" value="TreeGrafter"/>
</dbReference>
<dbReference type="Proteomes" id="UP001381693">
    <property type="component" value="Unassembled WGS sequence"/>
</dbReference>
<reference evidence="3 4" key="1">
    <citation type="submission" date="2023-11" db="EMBL/GenBank/DDBJ databases">
        <title>Halocaridina rubra genome assembly.</title>
        <authorList>
            <person name="Smith C."/>
        </authorList>
    </citation>
    <scope>NUCLEOTIDE SEQUENCE [LARGE SCALE GENOMIC DNA]</scope>
    <source>
        <strain evidence="3">EP-1</strain>
        <tissue evidence="3">Whole</tissue>
    </source>
</reference>
<dbReference type="PANTHER" id="PTHR12308:SF87">
    <property type="entry name" value="ANOCTAMIN"/>
    <property type="match status" value="1"/>
</dbReference>
<protein>
    <submittedName>
        <fullName evidence="3">Anoctamin-7</fullName>
    </submittedName>
</protein>
<dbReference type="AlphaFoldDB" id="A0AAN9A8Q1"/>
<feature type="region of interest" description="Disordered" evidence="1">
    <location>
        <begin position="36"/>
        <end position="66"/>
    </location>
</feature>
<dbReference type="EMBL" id="JAXCGZ010001905">
    <property type="protein sequence ID" value="KAK7085086.1"/>
    <property type="molecule type" value="Genomic_DNA"/>
</dbReference>
<dbReference type="PANTHER" id="PTHR12308">
    <property type="entry name" value="ANOCTAMIN"/>
    <property type="match status" value="1"/>
</dbReference>
<accession>A0AAN9A8Q1</accession>